<dbReference type="EMBL" id="OFSQ01000028">
    <property type="protein sequence ID" value="SOY57477.1"/>
    <property type="molecule type" value="Genomic_DNA"/>
</dbReference>
<dbReference type="PANTHER" id="PTHR43105:SF13">
    <property type="entry name" value="NADH-UBIQUINONE OXIDOREDUCTASE 75 KDA SUBUNIT, MITOCHONDRIAL"/>
    <property type="match status" value="1"/>
</dbReference>
<dbReference type="InterPro" id="IPR001041">
    <property type="entry name" value="2Fe-2S_ferredoxin-type"/>
</dbReference>
<dbReference type="Pfam" id="PF13510">
    <property type="entry name" value="Fer2_4"/>
    <property type="match status" value="1"/>
</dbReference>
<keyword evidence="3 12" id="KW-0004">4Fe-4S</keyword>
<dbReference type="GO" id="GO:0046872">
    <property type="term" value="F:metal ion binding"/>
    <property type="evidence" value="ECO:0007669"/>
    <property type="project" value="UniProtKB-UniRule"/>
</dbReference>
<keyword evidence="10 12" id="KW-0520">NAD</keyword>
<sequence length="787" mass="83738">MVELEIDGKKVEVAEGSLVMEAARKLGTYIPHFCYHRKLSIAANCRMCLVEVEKAPKALPACATPVTPGMKVFTNSEKAVKAQKSVMEFLLINHPLDCPICDQGGECQLQDLAVGYGASESRYKEEKRVVFHKNVGPLISMEEMTRCIHCTRCVRFGQEVAGVMELGMLNRGEHSEITTFVGKTVDSELSGNMIDLCPVGALTSKPFRYSARTWELARRKSVSPHDGLGANLVVQTKNQRVMRVLPLENEDINECWISDKDRFSYEGLNSADRLTRPLLKQGGEWMETDWQTALEYVANGLAGIKREHGADQIAALASPHSTLEELFLLGKLMRGLGSDNVDFRLRQTDFSAALKGTPWLGMPVADVTTLQRALVIGSSLRKDHPLLASRLRQATKKGARVTVLGAGGEDLLMPATRIDVAPSGWTAALAGVARAVATAKGVAAPAGTEGFDGGDAAAKAAEALLSGERRAVFLGNEAVRHPQFSALHALAQWIATETGATLGFLTEAANTVGGYVAGALPKQGGANAQAMLDTPRKAYILLNTEPEFDAADPRKALAALAQAGTVVVLSPFRSEAAMQYADVILPVTPFTETSGTFVNCEGKPQSFNGVVRALGEARPGWKVLRVLGNLLDVTGFDYETAESVRAEVLSAPVDGQLDNATDAPIRVSAAASNGIERIADVPIYHADPIVRRAESLQLSAAARRAMQIALPADLFASLGIQSGDPVRVTQGQGSVVLPAVLEATLPANTVRVPAATPAAMSLGAMFGTVTVEKAIDLAPATGTVATA</sequence>
<dbReference type="CDD" id="cd02772">
    <property type="entry name" value="MopB_NDH-1_NuoG2"/>
    <property type="match status" value="1"/>
</dbReference>
<dbReference type="Pfam" id="PF10588">
    <property type="entry name" value="NADH-G_4Fe-4S_3"/>
    <property type="match status" value="1"/>
</dbReference>
<dbReference type="AlphaFoldDB" id="A0A975X5L4"/>
<keyword evidence="4 12" id="KW-0001">2Fe-2S</keyword>
<dbReference type="Proteomes" id="UP000256780">
    <property type="component" value="Chromosome CBM2587_a"/>
</dbReference>
<dbReference type="SMART" id="SM00929">
    <property type="entry name" value="NADH-G_4Fe-4S_3"/>
    <property type="match status" value="1"/>
</dbReference>
<comment type="caution">
    <text evidence="16">The sequence shown here is derived from an EMBL/GenBank/DDBJ whole genome shotgun (WGS) entry which is preliminary data.</text>
</comment>
<reference evidence="16 17" key="1">
    <citation type="submission" date="2018-01" db="EMBL/GenBank/DDBJ databases">
        <authorList>
            <person name="Clerissi C."/>
        </authorList>
    </citation>
    <scope>NUCLEOTIDE SEQUENCE [LARGE SCALE GENOMIC DNA]</scope>
    <source>
        <strain evidence="16">Cupriavidus sp. LMG 19464</strain>
    </source>
</reference>
<evidence type="ECO:0000256" key="12">
    <source>
        <dbReference type="RuleBase" id="RU003525"/>
    </source>
</evidence>
<dbReference type="EC" id="7.1.1.-" evidence="12"/>
<evidence type="ECO:0000256" key="2">
    <source>
        <dbReference type="ARBA" id="ARBA00005404"/>
    </source>
</evidence>
<evidence type="ECO:0000256" key="6">
    <source>
        <dbReference type="ARBA" id="ARBA00022723"/>
    </source>
</evidence>
<evidence type="ECO:0000259" key="15">
    <source>
        <dbReference type="PROSITE" id="PS51839"/>
    </source>
</evidence>
<dbReference type="InterPro" id="IPR000283">
    <property type="entry name" value="NADH_UbQ_OxRdtase_75kDa_su_CS"/>
</dbReference>
<dbReference type="Pfam" id="PF22151">
    <property type="entry name" value="Fer4_NDSU1"/>
    <property type="match status" value="1"/>
</dbReference>
<evidence type="ECO:0000313" key="17">
    <source>
        <dbReference type="Proteomes" id="UP000256780"/>
    </source>
</evidence>
<comment type="catalytic activity">
    <reaction evidence="11 12">
        <text>a quinone + NADH + 5 H(+)(in) = a quinol + NAD(+) + 4 H(+)(out)</text>
        <dbReference type="Rhea" id="RHEA:57888"/>
        <dbReference type="ChEBI" id="CHEBI:15378"/>
        <dbReference type="ChEBI" id="CHEBI:24646"/>
        <dbReference type="ChEBI" id="CHEBI:57540"/>
        <dbReference type="ChEBI" id="CHEBI:57945"/>
        <dbReference type="ChEBI" id="CHEBI:132124"/>
    </reaction>
</comment>
<protein>
    <recommendedName>
        <fullName evidence="12">NADH-quinone oxidoreductase</fullName>
        <ecNumber evidence="12">7.1.1.-</ecNumber>
    </recommendedName>
</protein>
<evidence type="ECO:0000256" key="3">
    <source>
        <dbReference type="ARBA" id="ARBA00022485"/>
    </source>
</evidence>
<dbReference type="Pfam" id="PF00384">
    <property type="entry name" value="Molybdopterin"/>
    <property type="match status" value="1"/>
</dbReference>
<evidence type="ECO:0000256" key="4">
    <source>
        <dbReference type="ARBA" id="ARBA00022714"/>
    </source>
</evidence>
<keyword evidence="5 12" id="KW-0874">Quinone</keyword>
<keyword evidence="8 12" id="KW-0408">Iron</keyword>
<evidence type="ECO:0000259" key="14">
    <source>
        <dbReference type="PROSITE" id="PS51669"/>
    </source>
</evidence>
<dbReference type="RefSeq" id="WP_116356053.1">
    <property type="nucleotide sequence ID" value="NZ_LT976853.1"/>
</dbReference>
<dbReference type="PROSITE" id="PS00642">
    <property type="entry name" value="COMPLEX1_75K_2"/>
    <property type="match status" value="1"/>
</dbReference>
<dbReference type="Gene3D" id="3.30.200.210">
    <property type="match status" value="1"/>
</dbReference>
<evidence type="ECO:0000256" key="7">
    <source>
        <dbReference type="ARBA" id="ARBA00022967"/>
    </source>
</evidence>
<dbReference type="Gene3D" id="3.10.20.740">
    <property type="match status" value="1"/>
</dbReference>
<dbReference type="CDD" id="cd00207">
    <property type="entry name" value="fer2"/>
    <property type="match status" value="1"/>
</dbReference>
<evidence type="ECO:0000256" key="5">
    <source>
        <dbReference type="ARBA" id="ARBA00022719"/>
    </source>
</evidence>
<dbReference type="SUPFAM" id="SSF50692">
    <property type="entry name" value="ADC-like"/>
    <property type="match status" value="1"/>
</dbReference>
<dbReference type="GO" id="GO:0048038">
    <property type="term" value="F:quinone binding"/>
    <property type="evidence" value="ECO:0007669"/>
    <property type="project" value="UniProtKB-UniRule"/>
</dbReference>
<feature type="domain" description="4Fe-4S His(Cys)3-ligated-type" evidence="15">
    <location>
        <begin position="78"/>
        <end position="117"/>
    </location>
</feature>
<evidence type="ECO:0000256" key="9">
    <source>
        <dbReference type="ARBA" id="ARBA00023014"/>
    </source>
</evidence>
<feature type="domain" description="2Fe-2S ferredoxin-type" evidence="13">
    <location>
        <begin position="1"/>
        <end position="78"/>
    </location>
</feature>
<dbReference type="GO" id="GO:0008137">
    <property type="term" value="F:NADH dehydrogenase (ubiquinone) activity"/>
    <property type="evidence" value="ECO:0007669"/>
    <property type="project" value="UniProtKB-UniRule"/>
</dbReference>
<comment type="cofactor">
    <cofactor evidence="1 12">
        <name>[4Fe-4S] cluster</name>
        <dbReference type="ChEBI" id="CHEBI:49883"/>
    </cofactor>
</comment>
<keyword evidence="7 12" id="KW-1278">Translocase</keyword>
<dbReference type="Gene3D" id="3.30.70.20">
    <property type="match status" value="1"/>
</dbReference>
<proteinExistence type="inferred from homology"/>
<dbReference type="PROSITE" id="PS00641">
    <property type="entry name" value="COMPLEX1_75K_1"/>
    <property type="match status" value="1"/>
</dbReference>
<dbReference type="FunFam" id="3.30.70.20:FF:000002">
    <property type="entry name" value="NADH-ubiquinone oxidoreductase 75 kDa subunit"/>
    <property type="match status" value="1"/>
</dbReference>
<dbReference type="NCBIfam" id="TIGR01973">
    <property type="entry name" value="NuoG"/>
    <property type="match status" value="1"/>
</dbReference>
<dbReference type="InterPro" id="IPR006656">
    <property type="entry name" value="Mopterin_OxRdtase"/>
</dbReference>
<comment type="similarity">
    <text evidence="2 12">Belongs to the complex I 75 kDa subunit family.</text>
</comment>
<dbReference type="PANTHER" id="PTHR43105">
    <property type="entry name" value="RESPIRATORY NITRATE REDUCTASE"/>
    <property type="match status" value="1"/>
</dbReference>
<dbReference type="FunFam" id="3.10.20.740:FF:000001">
    <property type="entry name" value="NADH-quinone oxidoreductase subunit G"/>
    <property type="match status" value="1"/>
</dbReference>
<keyword evidence="9 12" id="KW-0411">Iron-sulfur</keyword>
<dbReference type="InterPro" id="IPR010228">
    <property type="entry name" value="NADH_UbQ_OxRdtase_Gsu"/>
</dbReference>
<dbReference type="GO" id="GO:0042773">
    <property type="term" value="P:ATP synthesis coupled electron transport"/>
    <property type="evidence" value="ECO:0007669"/>
    <property type="project" value="InterPro"/>
</dbReference>
<evidence type="ECO:0000256" key="11">
    <source>
        <dbReference type="ARBA" id="ARBA00047712"/>
    </source>
</evidence>
<dbReference type="GO" id="GO:0016651">
    <property type="term" value="F:oxidoreductase activity, acting on NAD(P)H"/>
    <property type="evidence" value="ECO:0007669"/>
    <property type="project" value="InterPro"/>
</dbReference>
<evidence type="ECO:0000259" key="13">
    <source>
        <dbReference type="PROSITE" id="PS51085"/>
    </source>
</evidence>
<name>A0A975X5L4_9BURK</name>
<dbReference type="PROSITE" id="PS00643">
    <property type="entry name" value="COMPLEX1_75K_3"/>
    <property type="match status" value="1"/>
</dbReference>
<dbReference type="PROSITE" id="PS51839">
    <property type="entry name" value="4FE4S_HC3"/>
    <property type="match status" value="1"/>
</dbReference>
<gene>
    <name evidence="16" type="primary">nuoG</name>
    <name evidence="16" type="ORF">CBM2587_A90049</name>
</gene>
<dbReference type="SUPFAM" id="SSF54862">
    <property type="entry name" value="4Fe-4S ferredoxins"/>
    <property type="match status" value="1"/>
</dbReference>
<evidence type="ECO:0000256" key="10">
    <source>
        <dbReference type="ARBA" id="ARBA00023027"/>
    </source>
</evidence>
<evidence type="ECO:0000256" key="8">
    <source>
        <dbReference type="ARBA" id="ARBA00023004"/>
    </source>
</evidence>
<comment type="function">
    <text evidence="12">NDH-1 shuttles electrons from NADH, via FMN and iron-sulfur (Fe-S) centers, to quinones in the respiratory chain. Couples the redox reaction to proton translocation (for every two electrons transferred, four hydrogen ions are translocated across the cytoplasmic membrane), and thus conserves the redox energy in a proton gradient.</text>
</comment>
<dbReference type="InterPro" id="IPR054351">
    <property type="entry name" value="NADH_UbQ_OxRdtase_ferredoxin"/>
</dbReference>
<dbReference type="InterPro" id="IPR050123">
    <property type="entry name" value="Prok_molybdopt-oxidoreductase"/>
</dbReference>
<dbReference type="SUPFAM" id="SSF54292">
    <property type="entry name" value="2Fe-2S ferredoxin-like"/>
    <property type="match status" value="1"/>
</dbReference>
<comment type="cofactor">
    <cofactor evidence="12">
        <name>[2Fe-2S] cluster</name>
        <dbReference type="ChEBI" id="CHEBI:190135"/>
    </cofactor>
    <text evidence="12">Binds 1 [2Fe-2S] cluster per subunit.</text>
</comment>
<dbReference type="GO" id="GO:0051539">
    <property type="term" value="F:4 iron, 4 sulfur cluster binding"/>
    <property type="evidence" value="ECO:0007669"/>
    <property type="project" value="UniProtKB-KW"/>
</dbReference>
<dbReference type="SUPFAM" id="SSF53706">
    <property type="entry name" value="Formate dehydrogenase/DMSO reductase, domains 1-3"/>
    <property type="match status" value="1"/>
</dbReference>
<dbReference type="InterPro" id="IPR009010">
    <property type="entry name" value="Asp_de-COase-like_dom_sf"/>
</dbReference>
<dbReference type="Gene3D" id="3.40.50.740">
    <property type="match status" value="1"/>
</dbReference>
<evidence type="ECO:0000313" key="16">
    <source>
        <dbReference type="EMBL" id="SOY57477.1"/>
    </source>
</evidence>
<dbReference type="InterPro" id="IPR019574">
    <property type="entry name" value="NADH_UbQ_OxRdtase_Gsu_4Fe4S-bd"/>
</dbReference>
<organism evidence="16 17">
    <name type="scientific">Cupriavidus taiwanensis</name>
    <dbReference type="NCBI Taxonomy" id="164546"/>
    <lineage>
        <taxon>Bacteria</taxon>
        <taxon>Pseudomonadati</taxon>
        <taxon>Pseudomonadota</taxon>
        <taxon>Betaproteobacteria</taxon>
        <taxon>Burkholderiales</taxon>
        <taxon>Burkholderiaceae</taxon>
        <taxon>Cupriavidus</taxon>
    </lineage>
</organism>
<keyword evidence="16" id="KW-0560">Oxidoreductase</keyword>
<dbReference type="PROSITE" id="PS51669">
    <property type="entry name" value="4FE4S_MOW_BIS_MGD"/>
    <property type="match status" value="1"/>
</dbReference>
<dbReference type="GO" id="GO:0016020">
    <property type="term" value="C:membrane"/>
    <property type="evidence" value="ECO:0007669"/>
    <property type="project" value="InterPro"/>
</dbReference>
<feature type="domain" description="4Fe-4S Mo/W bis-MGD-type" evidence="14">
    <location>
        <begin position="216"/>
        <end position="272"/>
    </location>
</feature>
<dbReference type="CDD" id="cd02775">
    <property type="entry name" value="MopB_CT"/>
    <property type="match status" value="1"/>
</dbReference>
<dbReference type="GO" id="GO:0051537">
    <property type="term" value="F:2 iron, 2 sulfur cluster binding"/>
    <property type="evidence" value="ECO:0007669"/>
    <property type="project" value="UniProtKB-UniRule"/>
</dbReference>
<dbReference type="InterPro" id="IPR006963">
    <property type="entry name" value="Mopterin_OxRdtase_4Fe-4S_dom"/>
</dbReference>
<dbReference type="InterPro" id="IPR036010">
    <property type="entry name" value="2Fe-2S_ferredoxin-like_sf"/>
</dbReference>
<dbReference type="PROSITE" id="PS51085">
    <property type="entry name" value="2FE2S_FER_2"/>
    <property type="match status" value="1"/>
</dbReference>
<dbReference type="Pfam" id="PF22117">
    <property type="entry name" value="Fer4_Nqo3"/>
    <property type="match status" value="1"/>
</dbReference>
<evidence type="ECO:0000256" key="1">
    <source>
        <dbReference type="ARBA" id="ARBA00001966"/>
    </source>
</evidence>
<accession>A0A975X5L4</accession>
<dbReference type="OrthoDB" id="7376058at2"/>
<keyword evidence="6 12" id="KW-0479">Metal-binding</keyword>